<reference evidence="1 2" key="1">
    <citation type="submission" date="2018-06" db="EMBL/GenBank/DDBJ databases">
        <title>Comparative genomics reveals the genomic features of Rhizophagus irregularis, R. cerebriforme, R. diaphanum and Gigaspora rosea, and their symbiotic lifestyle signature.</title>
        <authorList>
            <person name="Morin E."/>
            <person name="San Clemente H."/>
            <person name="Chen E.C.H."/>
            <person name="De La Providencia I."/>
            <person name="Hainaut M."/>
            <person name="Kuo A."/>
            <person name="Kohler A."/>
            <person name="Murat C."/>
            <person name="Tang N."/>
            <person name="Roy S."/>
            <person name="Loubradou J."/>
            <person name="Henrissat B."/>
            <person name="Grigoriev I.V."/>
            <person name="Corradi N."/>
            <person name="Roux C."/>
            <person name="Martin F.M."/>
        </authorList>
    </citation>
    <scope>NUCLEOTIDE SEQUENCE [LARGE SCALE GENOMIC DNA]</scope>
    <source>
        <strain evidence="1 2">DAOM 194757</strain>
    </source>
</reference>
<protein>
    <submittedName>
        <fullName evidence="1">Uncharacterized protein</fullName>
    </submittedName>
</protein>
<organism evidence="1 2">
    <name type="scientific">Gigaspora rosea</name>
    <dbReference type="NCBI Taxonomy" id="44941"/>
    <lineage>
        <taxon>Eukaryota</taxon>
        <taxon>Fungi</taxon>
        <taxon>Fungi incertae sedis</taxon>
        <taxon>Mucoromycota</taxon>
        <taxon>Glomeromycotina</taxon>
        <taxon>Glomeromycetes</taxon>
        <taxon>Diversisporales</taxon>
        <taxon>Gigasporaceae</taxon>
        <taxon>Gigaspora</taxon>
    </lineage>
</organism>
<proteinExistence type="predicted"/>
<evidence type="ECO:0000313" key="2">
    <source>
        <dbReference type="Proteomes" id="UP000266673"/>
    </source>
</evidence>
<evidence type="ECO:0000313" key="1">
    <source>
        <dbReference type="EMBL" id="RIB27394.1"/>
    </source>
</evidence>
<comment type="caution">
    <text evidence="1">The sequence shown here is derived from an EMBL/GenBank/DDBJ whole genome shotgun (WGS) entry which is preliminary data.</text>
</comment>
<name>A0A397VY05_9GLOM</name>
<gene>
    <name evidence="1" type="ORF">C2G38_2160573</name>
</gene>
<dbReference type="Proteomes" id="UP000266673">
    <property type="component" value="Unassembled WGS sequence"/>
</dbReference>
<dbReference type="OrthoDB" id="2013833at2759"/>
<keyword evidence="2" id="KW-1185">Reference proteome</keyword>
<dbReference type="AlphaFoldDB" id="A0A397VY05"/>
<dbReference type="EMBL" id="QKWP01000099">
    <property type="protein sequence ID" value="RIB27394.1"/>
    <property type="molecule type" value="Genomic_DNA"/>
</dbReference>
<sequence>MTEMTTGQRSFDDYKYDSDLVIMIHDFGLRPKFAPGTPDCYKLKINKNKSGSKIKMQLEIIQNIKKQFLESDEISKTLPTISENSNNIYTSKSYNTLECGARLSKIYATKTANDIEVQDDY</sequence>
<accession>A0A397VY05</accession>